<feature type="transmembrane region" description="Helical" evidence="1">
    <location>
        <begin position="110"/>
        <end position="131"/>
    </location>
</feature>
<protein>
    <submittedName>
        <fullName evidence="2">DUF2177 domain-containing protein</fullName>
    </submittedName>
</protein>
<organism evidence="2 3">
    <name type="scientific">Paracoccus jeotgali</name>
    <dbReference type="NCBI Taxonomy" id="2065379"/>
    <lineage>
        <taxon>Bacteria</taxon>
        <taxon>Pseudomonadati</taxon>
        <taxon>Pseudomonadota</taxon>
        <taxon>Alphaproteobacteria</taxon>
        <taxon>Rhodobacterales</taxon>
        <taxon>Paracoccaceae</taxon>
        <taxon>Paracoccus</taxon>
    </lineage>
</organism>
<gene>
    <name evidence="2" type="ORF">CYR75_14625</name>
</gene>
<dbReference type="RefSeq" id="WP_101500708.1">
    <property type="nucleotide sequence ID" value="NZ_CP025583.1"/>
</dbReference>
<dbReference type="OrthoDB" id="166547at2"/>
<accession>A0A2K9MJZ6</accession>
<keyword evidence="1" id="KW-0812">Transmembrane</keyword>
<dbReference type="Proteomes" id="UP000234882">
    <property type="component" value="Chromosome"/>
</dbReference>
<proteinExistence type="predicted"/>
<feature type="transmembrane region" description="Helical" evidence="1">
    <location>
        <begin position="49"/>
        <end position="66"/>
    </location>
</feature>
<keyword evidence="1" id="KW-0472">Membrane</keyword>
<dbReference type="KEGG" id="paru:CYR75_14625"/>
<reference evidence="3" key="1">
    <citation type="submission" date="2017-12" db="EMBL/GenBank/DDBJ databases">
        <title>Genomic analysis of Paracoccus sp. CBA4604.</title>
        <authorList>
            <person name="Roh S.W."/>
            <person name="Kim J.Y."/>
            <person name="Kim J.S."/>
        </authorList>
    </citation>
    <scope>NUCLEOTIDE SEQUENCE [LARGE SCALE GENOMIC DNA]</scope>
    <source>
        <strain evidence="3">CBA4604</strain>
    </source>
</reference>
<dbReference type="EMBL" id="CP025583">
    <property type="protein sequence ID" value="AUM75366.1"/>
    <property type="molecule type" value="Genomic_DNA"/>
</dbReference>
<keyword evidence="3" id="KW-1185">Reference proteome</keyword>
<dbReference type="InterPro" id="IPR018687">
    <property type="entry name" value="DUF2177_membr"/>
</dbReference>
<feature type="transmembrane region" description="Helical" evidence="1">
    <location>
        <begin position="73"/>
        <end position="90"/>
    </location>
</feature>
<evidence type="ECO:0000313" key="3">
    <source>
        <dbReference type="Proteomes" id="UP000234882"/>
    </source>
</evidence>
<evidence type="ECO:0000313" key="2">
    <source>
        <dbReference type="EMBL" id="AUM75366.1"/>
    </source>
</evidence>
<dbReference type="Pfam" id="PF09945">
    <property type="entry name" value="DUF2177"/>
    <property type="match status" value="1"/>
</dbReference>
<sequence length="132" mass="14375">MSLIVLYLSSLTVFLVLDMIGITQMIRPIFERHVGHLLADPLRLGPAAGFYAAYVAGLLYFVSVPALNADRPLQALLGGVLIGLMAYGTYEFTNLATLRDWSWNQVIVDTLWGASLTGVTAWAGVLFTRAVT</sequence>
<dbReference type="AlphaFoldDB" id="A0A2K9MJZ6"/>
<name>A0A2K9MJZ6_9RHOB</name>
<keyword evidence="1" id="KW-1133">Transmembrane helix</keyword>
<evidence type="ECO:0000256" key="1">
    <source>
        <dbReference type="SAM" id="Phobius"/>
    </source>
</evidence>